<sequence length="80" mass="7665">MPANGNGVAGLVASALGLVAIWFANIGLVLVVAGVGLSVVGITKAEQGQATNKPVAVAGLVCGGAAMLIWLGVLVVSVLG</sequence>
<evidence type="ECO:0000256" key="1">
    <source>
        <dbReference type="SAM" id="Phobius"/>
    </source>
</evidence>
<comment type="caution">
    <text evidence="2">The sequence shown here is derived from an EMBL/GenBank/DDBJ whole genome shotgun (WGS) entry which is preliminary data.</text>
</comment>
<evidence type="ECO:0000313" key="3">
    <source>
        <dbReference type="Proteomes" id="UP000282454"/>
    </source>
</evidence>
<feature type="transmembrane region" description="Helical" evidence="1">
    <location>
        <begin position="20"/>
        <end position="43"/>
    </location>
</feature>
<dbReference type="EMBL" id="RCDD01000001">
    <property type="protein sequence ID" value="RLK61000.1"/>
    <property type="molecule type" value="Genomic_DNA"/>
</dbReference>
<gene>
    <name evidence="2" type="ORF">CLV68_1515</name>
</gene>
<evidence type="ECO:0000313" key="2">
    <source>
        <dbReference type="EMBL" id="RLK61000.1"/>
    </source>
</evidence>
<keyword evidence="1" id="KW-0472">Membrane</keyword>
<accession>A0A421B9X4</accession>
<keyword evidence="1" id="KW-1133">Transmembrane helix</keyword>
<dbReference type="Proteomes" id="UP000282454">
    <property type="component" value="Unassembled WGS sequence"/>
</dbReference>
<keyword evidence="1" id="KW-0812">Transmembrane</keyword>
<evidence type="ECO:0008006" key="4">
    <source>
        <dbReference type="Google" id="ProtNLM"/>
    </source>
</evidence>
<proteinExistence type="predicted"/>
<organism evidence="2 3">
    <name type="scientific">Actinokineospora cianjurensis</name>
    <dbReference type="NCBI Taxonomy" id="585224"/>
    <lineage>
        <taxon>Bacteria</taxon>
        <taxon>Bacillati</taxon>
        <taxon>Actinomycetota</taxon>
        <taxon>Actinomycetes</taxon>
        <taxon>Pseudonocardiales</taxon>
        <taxon>Pseudonocardiaceae</taxon>
        <taxon>Actinokineospora</taxon>
    </lineage>
</organism>
<reference evidence="2 3" key="1">
    <citation type="submission" date="2018-10" db="EMBL/GenBank/DDBJ databases">
        <title>Genomic Encyclopedia of Archaeal and Bacterial Type Strains, Phase II (KMG-II): from individual species to whole genera.</title>
        <authorList>
            <person name="Goeker M."/>
        </authorList>
    </citation>
    <scope>NUCLEOTIDE SEQUENCE [LARGE SCALE GENOMIC DNA]</scope>
    <source>
        <strain evidence="2 3">DSM 45657</strain>
    </source>
</reference>
<keyword evidence="3" id="KW-1185">Reference proteome</keyword>
<dbReference type="AlphaFoldDB" id="A0A421B9X4"/>
<protein>
    <recommendedName>
        <fullName evidence="4">DUF4190 domain-containing protein</fullName>
    </recommendedName>
</protein>
<feature type="transmembrane region" description="Helical" evidence="1">
    <location>
        <begin position="55"/>
        <end position="79"/>
    </location>
</feature>
<name>A0A421B9X4_9PSEU</name>